<evidence type="ECO:0000313" key="2">
    <source>
        <dbReference type="Proteomes" id="UP000266723"/>
    </source>
</evidence>
<evidence type="ECO:0000313" key="1">
    <source>
        <dbReference type="EMBL" id="KAF3594373.1"/>
    </source>
</evidence>
<dbReference type="EMBL" id="QGKV02000299">
    <property type="protein sequence ID" value="KAF3594373.1"/>
    <property type="molecule type" value="Genomic_DNA"/>
</dbReference>
<reference evidence="1 2" key="1">
    <citation type="journal article" date="2020" name="BMC Genomics">
        <title>Intraspecific diversification of the crop wild relative Brassica cretica Lam. using demographic model selection.</title>
        <authorList>
            <person name="Kioukis A."/>
            <person name="Michalopoulou V.A."/>
            <person name="Briers L."/>
            <person name="Pirintsos S."/>
            <person name="Studholme D.J."/>
            <person name="Pavlidis P."/>
            <person name="Sarris P.F."/>
        </authorList>
    </citation>
    <scope>NUCLEOTIDE SEQUENCE [LARGE SCALE GENOMIC DNA]</scope>
    <source>
        <strain evidence="2">cv. PFS-1207/04</strain>
    </source>
</reference>
<gene>
    <name evidence="1" type="ORF">DY000_02024908</name>
</gene>
<protein>
    <recommendedName>
        <fullName evidence="3">Reverse transcriptase zinc-binding domain-containing protein</fullName>
    </recommendedName>
</protein>
<sequence length="312" mass="35098">MLMRAHGTSKESGSYNSKSGYELAETLEQLQALPSPDMTCPRCGLYAEKISHVLFHCEAAKEAWSLSQTPLPPGGFSMSSVWLNFYHLMSVSKKLPPDNPSRLSFPWILWHLWKARNSLCFEQVQYDGSSIFNKASEESTIWLNAQLKPHDSSHVFGRDDGVTLKWQKPPMDSLGSPLFHSRRAFPAAASTLEADLYTLGWAVNALHDLHIHQVILEISSPRVLEFLFYPSVAPTMALGISRILRSLNSFDQCQLMDVRWKSIQWLWKLLLVLLGTIDSNPMWPKEAQVGYRLFFSPKLGVMGPSEEGSSGA</sequence>
<keyword evidence="2" id="KW-1185">Reference proteome</keyword>
<dbReference type="Proteomes" id="UP000266723">
    <property type="component" value="Unassembled WGS sequence"/>
</dbReference>
<name>A0ABQ7EAY9_BRACR</name>
<comment type="caution">
    <text evidence="1">The sequence shown here is derived from an EMBL/GenBank/DDBJ whole genome shotgun (WGS) entry which is preliminary data.</text>
</comment>
<proteinExistence type="predicted"/>
<accession>A0ABQ7EAY9</accession>
<evidence type="ECO:0008006" key="3">
    <source>
        <dbReference type="Google" id="ProtNLM"/>
    </source>
</evidence>
<organism evidence="1 2">
    <name type="scientific">Brassica cretica</name>
    <name type="common">Mustard</name>
    <dbReference type="NCBI Taxonomy" id="69181"/>
    <lineage>
        <taxon>Eukaryota</taxon>
        <taxon>Viridiplantae</taxon>
        <taxon>Streptophyta</taxon>
        <taxon>Embryophyta</taxon>
        <taxon>Tracheophyta</taxon>
        <taxon>Spermatophyta</taxon>
        <taxon>Magnoliopsida</taxon>
        <taxon>eudicotyledons</taxon>
        <taxon>Gunneridae</taxon>
        <taxon>Pentapetalae</taxon>
        <taxon>rosids</taxon>
        <taxon>malvids</taxon>
        <taxon>Brassicales</taxon>
        <taxon>Brassicaceae</taxon>
        <taxon>Brassiceae</taxon>
        <taxon>Brassica</taxon>
    </lineage>
</organism>